<dbReference type="Proteomes" id="UP000612808">
    <property type="component" value="Unassembled WGS sequence"/>
</dbReference>
<dbReference type="PANTHER" id="PTHR30576:SF10">
    <property type="entry name" value="SLL5057 PROTEIN"/>
    <property type="match status" value="1"/>
</dbReference>
<dbReference type="InterPro" id="IPR003362">
    <property type="entry name" value="Bact_transf"/>
</dbReference>
<keyword evidence="2" id="KW-1133">Transmembrane helix</keyword>
<evidence type="ECO:0000313" key="4">
    <source>
        <dbReference type="EMBL" id="GID11923.1"/>
    </source>
</evidence>
<dbReference type="RefSeq" id="WP_203657910.1">
    <property type="nucleotide sequence ID" value="NZ_BAAAZM010000005.1"/>
</dbReference>
<comment type="similarity">
    <text evidence="1">Belongs to the bacterial sugar transferase family.</text>
</comment>
<dbReference type="Pfam" id="PF02397">
    <property type="entry name" value="Bac_transf"/>
    <property type="match status" value="1"/>
</dbReference>
<comment type="caution">
    <text evidence="4">The sequence shown here is derived from an EMBL/GenBank/DDBJ whole genome shotgun (WGS) entry which is preliminary data.</text>
</comment>
<keyword evidence="2" id="KW-0812">Transmembrane</keyword>
<keyword evidence="2" id="KW-0472">Membrane</keyword>
<protein>
    <recommendedName>
        <fullName evidence="3">Bacterial sugar transferase domain-containing protein</fullName>
    </recommendedName>
</protein>
<keyword evidence="5" id="KW-1185">Reference proteome</keyword>
<sequence length="219" mass="24291">MAAVISRFDAPVRLRGKRTLDVIVAATLLVLLAPLLALVWLVAWLSDGAGGVIFRQLRVGRDGAPFVLYKFRTMYAGAPDDTHRAYVRQLLVSAEPECGGNGLYKLARDPRITRLGALLRRTSVDELPQLVNVLRGEMSLVGPRPALPYETELFPPEYGERFRVPPGLTGLWQVSGRNKLTMRQGLDLDLEYVRRRTLRLDLAILLRTVPAVLHIGGAS</sequence>
<organism evidence="4 5">
    <name type="scientific">Actinocatenispora rupis</name>
    <dbReference type="NCBI Taxonomy" id="519421"/>
    <lineage>
        <taxon>Bacteria</taxon>
        <taxon>Bacillati</taxon>
        <taxon>Actinomycetota</taxon>
        <taxon>Actinomycetes</taxon>
        <taxon>Micromonosporales</taxon>
        <taxon>Micromonosporaceae</taxon>
        <taxon>Actinocatenispora</taxon>
    </lineage>
</organism>
<evidence type="ECO:0000259" key="3">
    <source>
        <dbReference type="Pfam" id="PF02397"/>
    </source>
</evidence>
<dbReference type="GO" id="GO:0016780">
    <property type="term" value="F:phosphotransferase activity, for other substituted phosphate groups"/>
    <property type="evidence" value="ECO:0007669"/>
    <property type="project" value="TreeGrafter"/>
</dbReference>
<accession>A0A8J3J9I9</accession>
<dbReference type="AlphaFoldDB" id="A0A8J3J9I9"/>
<evidence type="ECO:0000256" key="2">
    <source>
        <dbReference type="SAM" id="Phobius"/>
    </source>
</evidence>
<feature type="transmembrane region" description="Helical" evidence="2">
    <location>
        <begin position="20"/>
        <end position="45"/>
    </location>
</feature>
<evidence type="ECO:0000256" key="1">
    <source>
        <dbReference type="ARBA" id="ARBA00006464"/>
    </source>
</evidence>
<dbReference type="EMBL" id="BOMB01000015">
    <property type="protein sequence ID" value="GID11923.1"/>
    <property type="molecule type" value="Genomic_DNA"/>
</dbReference>
<evidence type="ECO:0000313" key="5">
    <source>
        <dbReference type="Proteomes" id="UP000612808"/>
    </source>
</evidence>
<reference evidence="4" key="1">
    <citation type="submission" date="2021-01" db="EMBL/GenBank/DDBJ databases">
        <title>Whole genome shotgun sequence of Actinocatenispora rupis NBRC 107355.</title>
        <authorList>
            <person name="Komaki H."/>
            <person name="Tamura T."/>
        </authorList>
    </citation>
    <scope>NUCLEOTIDE SEQUENCE</scope>
    <source>
        <strain evidence="4">NBRC 107355</strain>
    </source>
</reference>
<name>A0A8J3J9I9_9ACTN</name>
<gene>
    <name evidence="4" type="ORF">Aru02nite_28120</name>
</gene>
<proteinExistence type="inferred from homology"/>
<dbReference type="PANTHER" id="PTHR30576">
    <property type="entry name" value="COLANIC BIOSYNTHESIS UDP-GLUCOSE LIPID CARRIER TRANSFERASE"/>
    <property type="match status" value="1"/>
</dbReference>
<feature type="domain" description="Bacterial sugar transferase" evidence="3">
    <location>
        <begin position="17"/>
        <end position="213"/>
    </location>
</feature>